<reference evidence="2" key="1">
    <citation type="journal article" date="2013" name="Nature">
        <title>Draft genome of the wheat A-genome progenitor Triticum urartu.</title>
        <authorList>
            <person name="Ling H.Q."/>
            <person name="Zhao S."/>
            <person name="Liu D."/>
            <person name="Wang J."/>
            <person name="Sun H."/>
            <person name="Zhang C."/>
            <person name="Fan H."/>
            <person name="Li D."/>
            <person name="Dong L."/>
            <person name="Tao Y."/>
            <person name="Gao C."/>
            <person name="Wu H."/>
            <person name="Li Y."/>
            <person name="Cui Y."/>
            <person name="Guo X."/>
            <person name="Zheng S."/>
            <person name="Wang B."/>
            <person name="Yu K."/>
            <person name="Liang Q."/>
            <person name="Yang W."/>
            <person name="Lou X."/>
            <person name="Chen J."/>
            <person name="Feng M."/>
            <person name="Jian J."/>
            <person name="Zhang X."/>
            <person name="Luo G."/>
            <person name="Jiang Y."/>
            <person name="Liu J."/>
            <person name="Wang Z."/>
            <person name="Sha Y."/>
            <person name="Zhang B."/>
            <person name="Wu H."/>
            <person name="Tang D."/>
            <person name="Shen Q."/>
            <person name="Xue P."/>
            <person name="Zou S."/>
            <person name="Wang X."/>
            <person name="Liu X."/>
            <person name="Wang F."/>
            <person name="Yang Y."/>
            <person name="An X."/>
            <person name="Dong Z."/>
            <person name="Zhang K."/>
            <person name="Zhang X."/>
            <person name="Luo M.C."/>
            <person name="Dvorak J."/>
            <person name="Tong Y."/>
            <person name="Wang J."/>
            <person name="Yang H."/>
            <person name="Li Z."/>
            <person name="Wang D."/>
            <person name="Zhang A."/>
            <person name="Wang J."/>
        </authorList>
    </citation>
    <scope>NUCLEOTIDE SEQUENCE</scope>
    <source>
        <strain evidence="2">cv. G1812</strain>
    </source>
</reference>
<accession>A0A8R7PYC4</accession>
<organism evidence="1 2">
    <name type="scientific">Triticum urartu</name>
    <name type="common">Red wild einkorn</name>
    <name type="synonym">Crithodium urartu</name>
    <dbReference type="NCBI Taxonomy" id="4572"/>
    <lineage>
        <taxon>Eukaryota</taxon>
        <taxon>Viridiplantae</taxon>
        <taxon>Streptophyta</taxon>
        <taxon>Embryophyta</taxon>
        <taxon>Tracheophyta</taxon>
        <taxon>Spermatophyta</taxon>
        <taxon>Magnoliopsida</taxon>
        <taxon>Liliopsida</taxon>
        <taxon>Poales</taxon>
        <taxon>Poaceae</taxon>
        <taxon>BOP clade</taxon>
        <taxon>Pooideae</taxon>
        <taxon>Triticodae</taxon>
        <taxon>Triticeae</taxon>
        <taxon>Triticinae</taxon>
        <taxon>Triticum</taxon>
    </lineage>
</organism>
<evidence type="ECO:0000313" key="1">
    <source>
        <dbReference type="EnsemblPlants" id="TuG1812G0300005775.01.T02.cds301125"/>
    </source>
</evidence>
<dbReference type="Gramene" id="TuG1812G0300005775.01.T01">
    <property type="protein sequence ID" value="TuG1812G0300005775.01.T01.cds301124"/>
    <property type="gene ID" value="TuG1812G0300005775.01"/>
</dbReference>
<keyword evidence="2" id="KW-1185">Reference proteome</keyword>
<dbReference type="Gramene" id="TuG1812G0300005775.01.T02">
    <property type="protein sequence ID" value="TuG1812G0300005775.01.T02.cds301125"/>
    <property type="gene ID" value="TuG1812G0300005775.01"/>
</dbReference>
<reference evidence="1" key="2">
    <citation type="submission" date="2018-03" db="EMBL/GenBank/DDBJ databases">
        <title>The Triticum urartu genome reveals the dynamic nature of wheat genome evolution.</title>
        <authorList>
            <person name="Ling H."/>
            <person name="Ma B."/>
            <person name="Shi X."/>
            <person name="Liu H."/>
            <person name="Dong L."/>
            <person name="Sun H."/>
            <person name="Cao Y."/>
            <person name="Gao Q."/>
            <person name="Zheng S."/>
            <person name="Li Y."/>
            <person name="Yu Y."/>
            <person name="Du H."/>
            <person name="Qi M."/>
            <person name="Li Y."/>
            <person name="Yu H."/>
            <person name="Cui Y."/>
            <person name="Wang N."/>
            <person name="Chen C."/>
            <person name="Wu H."/>
            <person name="Zhao Y."/>
            <person name="Zhang J."/>
            <person name="Li Y."/>
            <person name="Zhou W."/>
            <person name="Zhang B."/>
            <person name="Hu W."/>
            <person name="Eijk M."/>
            <person name="Tang J."/>
            <person name="Witsenboer H."/>
            <person name="Zhao S."/>
            <person name="Li Z."/>
            <person name="Zhang A."/>
            <person name="Wang D."/>
            <person name="Liang C."/>
        </authorList>
    </citation>
    <scope>NUCLEOTIDE SEQUENCE [LARGE SCALE GENOMIC DNA]</scope>
    <source>
        <strain evidence="1">cv. G1812</strain>
    </source>
</reference>
<dbReference type="Proteomes" id="UP000015106">
    <property type="component" value="Chromosome 3"/>
</dbReference>
<protein>
    <submittedName>
        <fullName evidence="1">Uncharacterized protein</fullName>
    </submittedName>
</protein>
<dbReference type="EnsemblPlants" id="TuG1812G0300005775.01.T02">
    <property type="protein sequence ID" value="TuG1812G0300005775.01.T02.cds301125"/>
    <property type="gene ID" value="TuG1812G0300005775.01"/>
</dbReference>
<dbReference type="EnsemblPlants" id="TuG1812G0300005775.01.T01">
    <property type="protein sequence ID" value="TuG1812G0300005775.01.T01.cds301124"/>
    <property type="gene ID" value="TuG1812G0300005775.01"/>
</dbReference>
<reference evidence="1" key="3">
    <citation type="submission" date="2022-06" db="UniProtKB">
        <authorList>
            <consortium name="EnsemblPlants"/>
        </authorList>
    </citation>
    <scope>IDENTIFICATION</scope>
</reference>
<sequence>MRRDHRNRCPDLSKPMAISFCCSVGLHVEPLEAFVPLYFFHILGALADQWTDAVDRRQDPFGNAERAPQRLHRPTLQRLERVQENAHGLRIALPDVHHGLAHLIFGVLQQFLDEMRR</sequence>
<name>A0A8R7PYC4_TRIUA</name>
<proteinExistence type="predicted"/>
<evidence type="ECO:0000313" key="2">
    <source>
        <dbReference type="Proteomes" id="UP000015106"/>
    </source>
</evidence>
<dbReference type="AlphaFoldDB" id="A0A8R7PYC4"/>